<evidence type="ECO:0000313" key="2">
    <source>
        <dbReference type="Proteomes" id="UP000599074"/>
    </source>
</evidence>
<dbReference type="RefSeq" id="WP_168113902.1">
    <property type="nucleotide sequence ID" value="NZ_BOON01000052.1"/>
</dbReference>
<gene>
    <name evidence="1" type="ORF">Pme01_50980</name>
</gene>
<dbReference type="Proteomes" id="UP000599074">
    <property type="component" value="Unassembled WGS sequence"/>
</dbReference>
<dbReference type="AlphaFoldDB" id="A0A8J3TH50"/>
<dbReference type="EMBL" id="BOON01000052">
    <property type="protein sequence ID" value="GII25501.1"/>
    <property type="molecule type" value="Genomic_DNA"/>
</dbReference>
<proteinExistence type="predicted"/>
<reference evidence="1" key="1">
    <citation type="submission" date="2021-01" db="EMBL/GenBank/DDBJ databases">
        <title>Whole genome shotgun sequence of Planosporangium mesophilum NBRC 109066.</title>
        <authorList>
            <person name="Komaki H."/>
            <person name="Tamura T."/>
        </authorList>
    </citation>
    <scope>NUCLEOTIDE SEQUENCE</scope>
    <source>
        <strain evidence="1">NBRC 109066</strain>
    </source>
</reference>
<evidence type="ECO:0000313" key="1">
    <source>
        <dbReference type="EMBL" id="GII25501.1"/>
    </source>
</evidence>
<name>A0A8J3TH50_9ACTN</name>
<keyword evidence="2" id="KW-1185">Reference proteome</keyword>
<sequence length="387" mass="42483">MDVRIVDPEALAARDPSQIALYLRSRGWSPSPAAGGTLWQLEMLGGEVEALVPANNGMKGYAGFIRQLLDLLEEVEQRSQLEIFRDISTAAADVQYVRTMPNSPAGTIPINDASQILENIRQWVLAAAVAISSPLRKAVQSAKKPTAALEFMRMVRLGPSYEGSYIWSVEVPLPPRVGQEILPIEQPEIQYQALPFERKVSQFLYTATTKAYSAAELVVRQDEGLDAFTSQVDQGVTANLCEALAGLAGESANPFQLTFQWAISRPVEPTPPIRFDPPVIQVLSQAAKEMRARTPEEDVRIIGSVVRLHRESNFGAGEVSIAGVMEGDSSERLWRVWVELSESDYALAISAHNSGDLVSVRGDLSRRGNRSTIHRVSAFEYVPEVAP</sequence>
<comment type="caution">
    <text evidence="1">The sequence shown here is derived from an EMBL/GenBank/DDBJ whole genome shotgun (WGS) entry which is preliminary data.</text>
</comment>
<protein>
    <submittedName>
        <fullName evidence="1">Uncharacterized protein</fullName>
    </submittedName>
</protein>
<accession>A0A8J3TH50</accession>
<organism evidence="1 2">
    <name type="scientific">Planosporangium mesophilum</name>
    <dbReference type="NCBI Taxonomy" id="689768"/>
    <lineage>
        <taxon>Bacteria</taxon>
        <taxon>Bacillati</taxon>
        <taxon>Actinomycetota</taxon>
        <taxon>Actinomycetes</taxon>
        <taxon>Micromonosporales</taxon>
        <taxon>Micromonosporaceae</taxon>
        <taxon>Planosporangium</taxon>
    </lineage>
</organism>